<comment type="caution">
    <text evidence="3">The sequence shown here is derived from an EMBL/GenBank/DDBJ whole genome shotgun (WGS) entry which is preliminary data.</text>
</comment>
<proteinExistence type="predicted"/>
<dbReference type="SUPFAM" id="SSF57667">
    <property type="entry name" value="beta-beta-alpha zinc fingers"/>
    <property type="match status" value="1"/>
</dbReference>
<keyword evidence="1" id="KW-0479">Metal-binding</keyword>
<dbReference type="PROSITE" id="PS50157">
    <property type="entry name" value="ZINC_FINGER_C2H2_2"/>
    <property type="match status" value="2"/>
</dbReference>
<dbReference type="InterPro" id="IPR013087">
    <property type="entry name" value="Znf_C2H2_type"/>
</dbReference>
<dbReference type="Gene3D" id="3.30.160.60">
    <property type="entry name" value="Classic Zinc Finger"/>
    <property type="match status" value="1"/>
</dbReference>
<protein>
    <recommendedName>
        <fullName evidence="2">C2H2-type domain-containing protein</fullName>
    </recommendedName>
</protein>
<evidence type="ECO:0000256" key="1">
    <source>
        <dbReference type="PROSITE-ProRule" id="PRU00042"/>
    </source>
</evidence>
<organism evidence="3 4">
    <name type="scientific">Henosepilachna vigintioctopunctata</name>
    <dbReference type="NCBI Taxonomy" id="420089"/>
    <lineage>
        <taxon>Eukaryota</taxon>
        <taxon>Metazoa</taxon>
        <taxon>Ecdysozoa</taxon>
        <taxon>Arthropoda</taxon>
        <taxon>Hexapoda</taxon>
        <taxon>Insecta</taxon>
        <taxon>Pterygota</taxon>
        <taxon>Neoptera</taxon>
        <taxon>Endopterygota</taxon>
        <taxon>Coleoptera</taxon>
        <taxon>Polyphaga</taxon>
        <taxon>Cucujiformia</taxon>
        <taxon>Coccinelloidea</taxon>
        <taxon>Coccinellidae</taxon>
        <taxon>Epilachninae</taxon>
        <taxon>Epilachnini</taxon>
        <taxon>Henosepilachna</taxon>
    </lineage>
</organism>
<evidence type="ECO:0000313" key="4">
    <source>
        <dbReference type="Proteomes" id="UP001431783"/>
    </source>
</evidence>
<evidence type="ECO:0000313" key="3">
    <source>
        <dbReference type="EMBL" id="KAK9882338.1"/>
    </source>
</evidence>
<accession>A0AAW1UI34</accession>
<dbReference type="AlphaFoldDB" id="A0AAW1UI34"/>
<dbReference type="PROSITE" id="PS00028">
    <property type="entry name" value="ZINC_FINGER_C2H2_1"/>
    <property type="match status" value="1"/>
</dbReference>
<evidence type="ECO:0000259" key="2">
    <source>
        <dbReference type="PROSITE" id="PS50157"/>
    </source>
</evidence>
<keyword evidence="4" id="KW-1185">Reference proteome</keyword>
<name>A0AAW1UI34_9CUCU</name>
<keyword evidence="1" id="KW-0863">Zinc-finger</keyword>
<dbReference type="Proteomes" id="UP001431783">
    <property type="component" value="Unassembled WGS sequence"/>
</dbReference>
<dbReference type="EMBL" id="JARQZJ010000075">
    <property type="protein sequence ID" value="KAK9882338.1"/>
    <property type="molecule type" value="Genomic_DNA"/>
</dbReference>
<dbReference type="Pfam" id="PF00096">
    <property type="entry name" value="zf-C2H2"/>
    <property type="match status" value="2"/>
</dbReference>
<dbReference type="GO" id="GO:0008270">
    <property type="term" value="F:zinc ion binding"/>
    <property type="evidence" value="ECO:0007669"/>
    <property type="project" value="UniProtKB-KW"/>
</dbReference>
<dbReference type="SMART" id="SM00355">
    <property type="entry name" value="ZnF_C2H2"/>
    <property type="match status" value="2"/>
</dbReference>
<feature type="domain" description="C2H2-type" evidence="2">
    <location>
        <begin position="11"/>
        <end position="38"/>
    </location>
</feature>
<keyword evidence="1" id="KW-0862">Zinc</keyword>
<reference evidence="3 4" key="1">
    <citation type="submission" date="2023-03" db="EMBL/GenBank/DDBJ databases">
        <title>Genome insight into feeding habits of ladybird beetles.</title>
        <authorList>
            <person name="Li H.-S."/>
            <person name="Huang Y.-H."/>
            <person name="Pang H."/>
        </authorList>
    </citation>
    <scope>NUCLEOTIDE SEQUENCE [LARGE SCALE GENOMIC DNA]</scope>
    <source>
        <strain evidence="3">SYSU_2023b</strain>
        <tissue evidence="3">Whole body</tissue>
    </source>
</reference>
<sequence>MSEMKVDGYDFACPQCYKKYKYKWNMLRHSKYECGKPPQFVCQICCKAFTQKSSLKSHIAYIHGINLSCP</sequence>
<feature type="domain" description="C2H2-type" evidence="2">
    <location>
        <begin position="40"/>
        <end position="63"/>
    </location>
</feature>
<gene>
    <name evidence="3" type="ORF">WA026_020860</name>
</gene>
<dbReference type="InterPro" id="IPR036236">
    <property type="entry name" value="Znf_C2H2_sf"/>
</dbReference>